<protein>
    <submittedName>
        <fullName evidence="1">Predicted protein</fullName>
    </submittedName>
</protein>
<sequence length="82" mass="9354">MSGRVRAVRKQRFNVQRSMSIPYSRLHKSLNTSIFFASSRANFPVAKQMIDRVDNVEIMRALLHSSPFARSLSSIIESQTPT</sequence>
<gene>
    <name evidence="1" type="ORF">LACBIDRAFT_304479</name>
</gene>
<dbReference type="InParanoid" id="B0DLQ1"/>
<proteinExistence type="predicted"/>
<dbReference type="HOGENOM" id="CLU_2558668_0_0_1"/>
<reference evidence="1 2" key="1">
    <citation type="journal article" date="2008" name="Nature">
        <title>The genome of Laccaria bicolor provides insights into mycorrhizal symbiosis.</title>
        <authorList>
            <person name="Martin F."/>
            <person name="Aerts A."/>
            <person name="Ahren D."/>
            <person name="Brun A."/>
            <person name="Danchin E.G.J."/>
            <person name="Duchaussoy F."/>
            <person name="Gibon J."/>
            <person name="Kohler A."/>
            <person name="Lindquist E."/>
            <person name="Pereda V."/>
            <person name="Salamov A."/>
            <person name="Shapiro H.J."/>
            <person name="Wuyts J."/>
            <person name="Blaudez D."/>
            <person name="Buee M."/>
            <person name="Brokstein P."/>
            <person name="Canbaeck B."/>
            <person name="Cohen D."/>
            <person name="Courty P.E."/>
            <person name="Coutinho P.M."/>
            <person name="Delaruelle C."/>
            <person name="Detter J.C."/>
            <person name="Deveau A."/>
            <person name="DiFazio S."/>
            <person name="Duplessis S."/>
            <person name="Fraissinet-Tachet L."/>
            <person name="Lucic E."/>
            <person name="Frey-Klett P."/>
            <person name="Fourrey C."/>
            <person name="Feussner I."/>
            <person name="Gay G."/>
            <person name="Grimwood J."/>
            <person name="Hoegger P.J."/>
            <person name="Jain P."/>
            <person name="Kilaru S."/>
            <person name="Labbe J."/>
            <person name="Lin Y.C."/>
            <person name="Legue V."/>
            <person name="Le Tacon F."/>
            <person name="Marmeisse R."/>
            <person name="Melayah D."/>
            <person name="Montanini B."/>
            <person name="Muratet M."/>
            <person name="Nehls U."/>
            <person name="Niculita-Hirzel H."/>
            <person name="Oudot-Le Secq M.P."/>
            <person name="Peter M."/>
            <person name="Quesneville H."/>
            <person name="Rajashekar B."/>
            <person name="Reich M."/>
            <person name="Rouhier N."/>
            <person name="Schmutz J."/>
            <person name="Yin T."/>
            <person name="Chalot M."/>
            <person name="Henrissat B."/>
            <person name="Kuees U."/>
            <person name="Lucas S."/>
            <person name="Van de Peer Y."/>
            <person name="Podila G.K."/>
            <person name="Polle A."/>
            <person name="Pukkila P.J."/>
            <person name="Richardson P.M."/>
            <person name="Rouze P."/>
            <person name="Sanders I.R."/>
            <person name="Stajich J.E."/>
            <person name="Tunlid A."/>
            <person name="Tuskan G."/>
            <person name="Grigoriev I.V."/>
        </authorList>
    </citation>
    <scope>NUCLEOTIDE SEQUENCE [LARGE SCALE GENOMIC DNA]</scope>
    <source>
        <strain evidence="2">S238N-H82 / ATCC MYA-4686</strain>
    </source>
</reference>
<keyword evidence="2" id="KW-1185">Reference proteome</keyword>
<organism evidence="2">
    <name type="scientific">Laccaria bicolor (strain S238N-H82 / ATCC MYA-4686)</name>
    <name type="common">Bicoloured deceiver</name>
    <name type="synonym">Laccaria laccata var. bicolor</name>
    <dbReference type="NCBI Taxonomy" id="486041"/>
    <lineage>
        <taxon>Eukaryota</taxon>
        <taxon>Fungi</taxon>
        <taxon>Dikarya</taxon>
        <taxon>Basidiomycota</taxon>
        <taxon>Agaricomycotina</taxon>
        <taxon>Agaricomycetes</taxon>
        <taxon>Agaricomycetidae</taxon>
        <taxon>Agaricales</taxon>
        <taxon>Agaricineae</taxon>
        <taxon>Hydnangiaceae</taxon>
        <taxon>Laccaria</taxon>
    </lineage>
</organism>
<accession>B0DLQ1</accession>
<dbReference type="KEGG" id="lbc:LACBIDRAFT_304479"/>
<dbReference type="EMBL" id="DS547118">
    <property type="protein sequence ID" value="EDR04430.1"/>
    <property type="molecule type" value="Genomic_DNA"/>
</dbReference>
<dbReference type="AlphaFoldDB" id="B0DLQ1"/>
<dbReference type="RefSeq" id="XP_001884949.1">
    <property type="nucleotide sequence ID" value="XM_001884914.1"/>
</dbReference>
<evidence type="ECO:0000313" key="2">
    <source>
        <dbReference type="Proteomes" id="UP000001194"/>
    </source>
</evidence>
<name>B0DLQ1_LACBS</name>
<dbReference type="GeneID" id="6080500"/>
<dbReference type="Proteomes" id="UP000001194">
    <property type="component" value="Unassembled WGS sequence"/>
</dbReference>
<evidence type="ECO:0000313" key="1">
    <source>
        <dbReference type="EMBL" id="EDR04430.1"/>
    </source>
</evidence>